<evidence type="ECO:0000313" key="8">
    <source>
        <dbReference type="Proteomes" id="UP001085076"/>
    </source>
</evidence>
<evidence type="ECO:0000256" key="2">
    <source>
        <dbReference type="ARBA" id="ARBA00004881"/>
    </source>
</evidence>
<comment type="subcellular location">
    <subcellularLocation>
        <location evidence="1">Golgi apparatus membrane</location>
        <topology evidence="1">Single-pass type II membrane protein</topology>
    </subcellularLocation>
</comment>
<reference evidence="7" key="1">
    <citation type="submission" date="2021-03" db="EMBL/GenBank/DDBJ databases">
        <authorList>
            <person name="Li Z."/>
            <person name="Yang C."/>
        </authorList>
    </citation>
    <scope>NUCLEOTIDE SEQUENCE</scope>
    <source>
        <strain evidence="7">Dzin_1.0</strain>
        <tissue evidence="7">Leaf</tissue>
    </source>
</reference>
<keyword evidence="3" id="KW-0328">Glycosyltransferase</keyword>
<dbReference type="GO" id="GO:0000139">
    <property type="term" value="C:Golgi membrane"/>
    <property type="evidence" value="ECO:0007669"/>
    <property type="project" value="UniProtKB-SubCell"/>
</dbReference>
<dbReference type="PANTHER" id="PTHR20961:SF5">
    <property type="entry name" value="GLYCOSYLTRANSFERASE-RELATED"/>
    <property type="match status" value="1"/>
</dbReference>
<dbReference type="Pfam" id="PF04577">
    <property type="entry name" value="Glyco_transf_61"/>
    <property type="match status" value="1"/>
</dbReference>
<keyword evidence="8" id="KW-1185">Reference proteome</keyword>
<dbReference type="GO" id="GO:0016763">
    <property type="term" value="F:pentosyltransferase activity"/>
    <property type="evidence" value="ECO:0007669"/>
    <property type="project" value="UniProtKB-ARBA"/>
</dbReference>
<comment type="caution">
    <text evidence="7">The sequence shown here is derived from an EMBL/GenBank/DDBJ whole genome shotgun (WGS) entry which is preliminary data.</text>
</comment>
<keyword evidence="4" id="KW-0808">Transferase</keyword>
<evidence type="ECO:0000259" key="6">
    <source>
        <dbReference type="Pfam" id="PF04577"/>
    </source>
</evidence>
<feature type="domain" description="Glycosyltransferase 61 catalytic" evidence="6">
    <location>
        <begin position="162"/>
        <end position="265"/>
    </location>
</feature>
<dbReference type="InterPro" id="IPR007657">
    <property type="entry name" value="Glycosyltransferase_61"/>
</dbReference>
<evidence type="ECO:0000256" key="5">
    <source>
        <dbReference type="ARBA" id="ARBA00023180"/>
    </source>
</evidence>
<protein>
    <recommendedName>
        <fullName evidence="6">Glycosyltransferase 61 catalytic domain-containing protein</fullName>
    </recommendedName>
</protein>
<dbReference type="InterPro" id="IPR049625">
    <property type="entry name" value="Glyco_transf_61_cat"/>
</dbReference>
<accession>A0A9D5CEX7</accession>
<evidence type="ECO:0000256" key="3">
    <source>
        <dbReference type="ARBA" id="ARBA00022676"/>
    </source>
</evidence>
<dbReference type="PANTHER" id="PTHR20961">
    <property type="entry name" value="GLYCOSYLTRANSFERASE"/>
    <property type="match status" value="1"/>
</dbReference>
<comment type="pathway">
    <text evidence="2">Glycan metabolism.</text>
</comment>
<dbReference type="Proteomes" id="UP001085076">
    <property type="component" value="Miscellaneous, Linkage group lg05"/>
</dbReference>
<reference evidence="7" key="2">
    <citation type="journal article" date="2022" name="Hortic Res">
        <title>The genome of Dioscorea zingiberensis sheds light on the biosynthesis, origin and evolution of the medicinally important diosgenin saponins.</title>
        <authorList>
            <person name="Li Y."/>
            <person name="Tan C."/>
            <person name="Li Z."/>
            <person name="Guo J."/>
            <person name="Li S."/>
            <person name="Chen X."/>
            <person name="Wang C."/>
            <person name="Dai X."/>
            <person name="Yang H."/>
            <person name="Song W."/>
            <person name="Hou L."/>
            <person name="Xu J."/>
            <person name="Tong Z."/>
            <person name="Xu A."/>
            <person name="Yuan X."/>
            <person name="Wang W."/>
            <person name="Yang Q."/>
            <person name="Chen L."/>
            <person name="Sun Z."/>
            <person name="Wang K."/>
            <person name="Pan B."/>
            <person name="Chen J."/>
            <person name="Bao Y."/>
            <person name="Liu F."/>
            <person name="Qi X."/>
            <person name="Gang D.R."/>
            <person name="Wen J."/>
            <person name="Li J."/>
        </authorList>
    </citation>
    <scope>NUCLEOTIDE SEQUENCE</scope>
    <source>
        <strain evidence="7">Dzin_1.0</strain>
    </source>
</reference>
<proteinExistence type="predicted"/>
<evidence type="ECO:0000313" key="7">
    <source>
        <dbReference type="EMBL" id="KAJ0971594.1"/>
    </source>
</evidence>
<dbReference type="AlphaFoldDB" id="A0A9D5CEX7"/>
<evidence type="ECO:0000256" key="1">
    <source>
        <dbReference type="ARBA" id="ARBA00004323"/>
    </source>
</evidence>
<evidence type="ECO:0000256" key="4">
    <source>
        <dbReference type="ARBA" id="ARBA00022679"/>
    </source>
</evidence>
<gene>
    <name evidence="7" type="ORF">J5N97_019553</name>
</gene>
<dbReference type="EMBL" id="JAGGNH010000005">
    <property type="protein sequence ID" value="KAJ0971594.1"/>
    <property type="molecule type" value="Genomic_DNA"/>
</dbReference>
<keyword evidence="5" id="KW-0325">Glycoprotein</keyword>
<name>A0A9D5CEX7_9LILI</name>
<organism evidence="7 8">
    <name type="scientific">Dioscorea zingiberensis</name>
    <dbReference type="NCBI Taxonomy" id="325984"/>
    <lineage>
        <taxon>Eukaryota</taxon>
        <taxon>Viridiplantae</taxon>
        <taxon>Streptophyta</taxon>
        <taxon>Embryophyta</taxon>
        <taxon>Tracheophyta</taxon>
        <taxon>Spermatophyta</taxon>
        <taxon>Magnoliopsida</taxon>
        <taxon>Liliopsida</taxon>
        <taxon>Dioscoreales</taxon>
        <taxon>Dioscoreaceae</taxon>
        <taxon>Dioscorea</taxon>
    </lineage>
</organism>
<dbReference type="OrthoDB" id="529273at2759"/>
<sequence length="362" mass="41072">MEKLPPLMYQVADVLKDMRPGMLNPIYARKRDKEALKNVREVSLRCLNGYEVAPQCTINQSIPALVFSTGGYAGNLFHDYSDILIPLFLTAYHYHGEVQLLVTNAQTWWLRRHRRELSQITRYQIIDFDNDSEVRCYSDVIVGLHSHKEFNIDPLRAPIGHSMANFTQFMRRSYSLKRDTLNQIGGVLKPRVLIIARKRTRSFTNINQIVQMAAETGCEVVVKEPGFGTGMAEVANIVNSCEMMIGVHGAGLSNLVFLPENAVLIQIVPYGKLEGIGWYSFGLAAGKAKLKYIQYEISSLESSLMEEYPKDHPVIANPDSIHKQGWNAVKNVYLIQNITLDVKKFRPVLIEALKLLQNQDDM</sequence>